<comment type="similarity">
    <text evidence="2 6">Belongs to the UPF0677 family.</text>
</comment>
<dbReference type="EMBL" id="SODF01000001">
    <property type="protein sequence ID" value="TDW23063.1"/>
    <property type="molecule type" value="Genomic_DNA"/>
</dbReference>
<comment type="caution">
    <text evidence="7">The sequence shown here is derived from an EMBL/GenBank/DDBJ whole genome shotgun (WGS) entry which is preliminary data.</text>
</comment>
<evidence type="ECO:0000256" key="3">
    <source>
        <dbReference type="ARBA" id="ARBA00022603"/>
    </source>
</evidence>
<evidence type="ECO:0000256" key="5">
    <source>
        <dbReference type="ARBA" id="ARBA00022691"/>
    </source>
</evidence>
<reference evidence="7 8" key="1">
    <citation type="submission" date="2019-03" db="EMBL/GenBank/DDBJ databases">
        <title>Genomic Encyclopedia of Type Strains, Phase III (KMG-III): the genomes of soil and plant-associated and newly described type strains.</title>
        <authorList>
            <person name="Whitman W."/>
        </authorList>
    </citation>
    <scope>NUCLEOTIDE SEQUENCE [LARGE SCALE GENOMIC DNA]</scope>
    <source>
        <strain evidence="7 8">VKM Ac-2570</strain>
    </source>
</reference>
<keyword evidence="8" id="KW-1185">Reference proteome</keyword>
<dbReference type="GO" id="GO:0008168">
    <property type="term" value="F:methyltransferase activity"/>
    <property type="evidence" value="ECO:0007669"/>
    <property type="project" value="UniProtKB-UniRule"/>
</dbReference>
<organism evidence="7 8">
    <name type="scientific">Kribbella kalugense</name>
    <dbReference type="NCBI Taxonomy" id="2512221"/>
    <lineage>
        <taxon>Bacteria</taxon>
        <taxon>Bacillati</taxon>
        <taxon>Actinomycetota</taxon>
        <taxon>Actinomycetes</taxon>
        <taxon>Propionibacteriales</taxon>
        <taxon>Kribbellaceae</taxon>
        <taxon>Kribbella</taxon>
    </lineage>
</organism>
<dbReference type="PANTHER" id="PTHR43619:SF2">
    <property type="entry name" value="S-ADENOSYL-L-METHIONINE-DEPENDENT METHYLTRANSFERASES SUPERFAMILY PROTEIN"/>
    <property type="match status" value="1"/>
</dbReference>
<comment type="function">
    <text evidence="1 6">Exhibits S-adenosyl-L-methionine-dependent methyltransferase activity.</text>
</comment>
<dbReference type="Proteomes" id="UP000295447">
    <property type="component" value="Unassembled WGS sequence"/>
</dbReference>
<gene>
    <name evidence="7" type="ORF">EV650_1913</name>
</gene>
<dbReference type="SUPFAM" id="SSF53335">
    <property type="entry name" value="S-adenosyl-L-methionine-dependent methyltransferases"/>
    <property type="match status" value="1"/>
</dbReference>
<keyword evidence="5 6" id="KW-0949">S-adenosyl-L-methionine</keyword>
<evidence type="ECO:0000256" key="1">
    <source>
        <dbReference type="ARBA" id="ARBA00003907"/>
    </source>
</evidence>
<accession>A0A4R7ZXZ8</accession>
<dbReference type="EC" id="2.1.1.-" evidence="6"/>
<dbReference type="NCBIfam" id="TIGR00027">
    <property type="entry name" value="mthyl_TIGR00027"/>
    <property type="match status" value="1"/>
</dbReference>
<protein>
    <recommendedName>
        <fullName evidence="6">S-adenosyl-L-methionine-dependent methyltransferase</fullName>
        <ecNumber evidence="6">2.1.1.-</ecNumber>
    </recommendedName>
</protein>
<keyword evidence="4 7" id="KW-0808">Transferase</keyword>
<dbReference type="Gene3D" id="3.40.50.150">
    <property type="entry name" value="Vaccinia Virus protein VP39"/>
    <property type="match status" value="1"/>
</dbReference>
<keyword evidence="3 6" id="KW-0489">Methyltransferase</keyword>
<evidence type="ECO:0000256" key="4">
    <source>
        <dbReference type="ARBA" id="ARBA00022679"/>
    </source>
</evidence>
<name>A0A4R7ZXZ8_9ACTN</name>
<dbReference type="OrthoDB" id="9806164at2"/>
<dbReference type="InterPro" id="IPR011610">
    <property type="entry name" value="SAM_mthyl_Trfase_ML2640-like"/>
</dbReference>
<dbReference type="GO" id="GO:0032259">
    <property type="term" value="P:methylation"/>
    <property type="evidence" value="ECO:0007669"/>
    <property type="project" value="UniProtKB-KW"/>
</dbReference>
<dbReference type="RefSeq" id="WP_134117372.1">
    <property type="nucleotide sequence ID" value="NZ_SODF01000001.1"/>
</dbReference>
<proteinExistence type="inferred from homology"/>
<dbReference type="InterPro" id="IPR029063">
    <property type="entry name" value="SAM-dependent_MTases_sf"/>
</dbReference>
<dbReference type="Pfam" id="PF04072">
    <property type="entry name" value="LCM"/>
    <property type="match status" value="1"/>
</dbReference>
<dbReference type="AlphaFoldDB" id="A0A4R7ZXZ8"/>
<evidence type="ECO:0000256" key="2">
    <source>
        <dbReference type="ARBA" id="ARBA00008138"/>
    </source>
</evidence>
<dbReference type="InterPro" id="IPR007213">
    <property type="entry name" value="Ppm1/Ppm2/Tcmp"/>
</dbReference>
<evidence type="ECO:0000313" key="7">
    <source>
        <dbReference type="EMBL" id="TDW23063.1"/>
    </source>
</evidence>
<dbReference type="PANTHER" id="PTHR43619">
    <property type="entry name" value="S-ADENOSYL-L-METHIONINE-DEPENDENT METHYLTRANSFERASE YKTD-RELATED"/>
    <property type="match status" value="1"/>
</dbReference>
<evidence type="ECO:0000256" key="6">
    <source>
        <dbReference type="RuleBase" id="RU362030"/>
    </source>
</evidence>
<sequence>MDETSARSHTAEGVAALRAAGARSTDPVRHNPDHLAERLISRRYQLLLRVRPLRAIALLWAERELAGLSLFITARTKHLDAILLTELEAGIKQVVILGAGADTRAYRFGPQFPDVAFVEVDHPATSAWKQERVRRAFGEAAVRYAPIDFHSQKLADVFDDLSVPTLFIWEGVTPYLTADAIDDTLATISRFAPASSVAFDYVYRSADGAEKLRAYLERHNEPLRFGLDPEDVKDFVTSRGLTLVSNATAEDLVRDHLTGADGKPIGPSLEYSGIAHARVNQS</sequence>
<evidence type="ECO:0000313" key="8">
    <source>
        <dbReference type="Proteomes" id="UP000295447"/>
    </source>
</evidence>